<evidence type="ECO:0000313" key="3">
    <source>
        <dbReference type="EMBL" id="CAH67279.1"/>
    </source>
</evidence>
<organism evidence="3">
    <name type="scientific">Oryza sativa</name>
    <name type="common">Rice</name>
    <dbReference type="NCBI Taxonomy" id="4530"/>
    <lineage>
        <taxon>Eukaryota</taxon>
        <taxon>Viridiplantae</taxon>
        <taxon>Streptophyta</taxon>
        <taxon>Embryophyta</taxon>
        <taxon>Tracheophyta</taxon>
        <taxon>Spermatophyta</taxon>
        <taxon>Magnoliopsida</taxon>
        <taxon>Liliopsida</taxon>
        <taxon>Poales</taxon>
        <taxon>Poaceae</taxon>
        <taxon>BOP clade</taxon>
        <taxon>Oryzoideae</taxon>
        <taxon>Oryzeae</taxon>
        <taxon>Oryzinae</taxon>
        <taxon>Oryza</taxon>
    </lineage>
</organism>
<keyword evidence="2" id="KW-0472">Membrane</keyword>
<name>Q01IZ6_ORYSA</name>
<reference evidence="3" key="1">
    <citation type="journal article" date="2002" name="Nature">
        <title>Sequence and analysis of rice chromosome 4.</title>
        <authorList>
            <person name="Feng Q."/>
            <person name="Zhang Y."/>
            <person name="Hao P."/>
            <person name="Wang S."/>
            <person name="Fu G."/>
            <person name="Huang Y."/>
            <person name="Li Y."/>
            <person name="Zhu J."/>
            <person name="Liu Y."/>
            <person name="Hu X."/>
            <person name="Jia P."/>
            <person name="Zhang Y."/>
            <person name="Zhao Q."/>
            <person name="Ying K."/>
            <person name="Yu S."/>
            <person name="Tang Y."/>
            <person name="Weng Q."/>
            <person name="Zhang L."/>
            <person name="Lu Y."/>
            <person name="Mu J."/>
            <person name="Lu Y."/>
            <person name="Zhang L.S."/>
            <person name="Yu Z."/>
            <person name="Fan D."/>
            <person name="Liu X."/>
            <person name="Lu T."/>
            <person name="Li C."/>
            <person name="Wu Y."/>
            <person name="Sun T."/>
            <person name="Lei H."/>
            <person name="Li T."/>
            <person name="Hu H."/>
            <person name="Guan J."/>
            <person name="Wu M."/>
            <person name="Zhang R."/>
            <person name="Zhou B."/>
            <person name="Chen Z."/>
            <person name="Chen L."/>
            <person name="Jin Z."/>
            <person name="Wang R."/>
            <person name="Yin H."/>
            <person name="Cai Z."/>
            <person name="Ren S."/>
            <person name="Lv G."/>
            <person name="Gu W."/>
            <person name="Zhu G."/>
            <person name="Tu Y."/>
            <person name="Jia J."/>
            <person name="Zhang Y."/>
            <person name="Chen J."/>
            <person name="Kang H."/>
            <person name="Chen X."/>
            <person name="Shao C."/>
            <person name="Sun Y."/>
            <person name="Hu Q."/>
            <person name="Zhang X."/>
            <person name="Zhang W."/>
            <person name="Wang L."/>
            <person name="Ding C."/>
            <person name="Sheng H."/>
            <person name="Gu J."/>
            <person name="Chen S."/>
            <person name="Ni L."/>
            <person name="Zhu F."/>
            <person name="Chen W."/>
            <person name="Lan L."/>
            <person name="Lai Y."/>
            <person name="Cheng Z."/>
            <person name="Gu M."/>
            <person name="Jiang J."/>
            <person name="Li J."/>
            <person name="Hong G."/>
            <person name="Xue Y."/>
            <person name="Han B."/>
        </authorList>
    </citation>
    <scope>NUCLEOTIDE SEQUENCE</scope>
</reference>
<feature type="compositionally biased region" description="Low complexity" evidence="1">
    <location>
        <begin position="85"/>
        <end position="96"/>
    </location>
</feature>
<feature type="compositionally biased region" description="Basic residues" evidence="1">
    <location>
        <begin position="198"/>
        <end position="225"/>
    </location>
</feature>
<evidence type="ECO:0000256" key="2">
    <source>
        <dbReference type="SAM" id="Phobius"/>
    </source>
</evidence>
<feature type="compositionally biased region" description="Basic and acidic residues" evidence="1">
    <location>
        <begin position="187"/>
        <end position="197"/>
    </location>
</feature>
<keyword evidence="2" id="KW-1133">Transmembrane helix</keyword>
<reference evidence="3" key="2">
    <citation type="submission" date="2004-10" db="EMBL/GenBank/DDBJ databases">
        <title>Chromosome-wide comparison between domesticated rice subspecies indica and japonica.</title>
        <authorList>
            <person name="Han B."/>
        </authorList>
    </citation>
    <scope>NUCLEOTIDE SEQUENCE</scope>
</reference>
<sequence>MAVGATATKLHMPSAGGRRPSLFHLAAVAVLCTVSYLIGIWHHGGFSASPAGGVASSVSIATTASVSCVSPTPTLLGGGGGGGDSSSSAARLRGAPYRGGDGGGVGPGAPHVRGVPGQVLRVHAVRGRRALAAVPAGPARVPGAALPVGGRAAPVPRAGAPGVPQPVPVADQPRRRVVRQRAAQGAHRREGGAELDPRRRRKVPVPRRRHHVPPRRRRVHRRHRQDHPPPRWIHPHRPRHRLWGSELGRILAVTQHPGHVLRAT</sequence>
<protein>
    <submittedName>
        <fullName evidence="3">OSIGBa0111L12.6 protein</fullName>
    </submittedName>
</protein>
<gene>
    <name evidence="3" type="primary">OSIGBa0111L12.6</name>
</gene>
<dbReference type="AlphaFoldDB" id="Q01IZ6"/>
<feature type="transmembrane region" description="Helical" evidence="2">
    <location>
        <begin position="21"/>
        <end position="41"/>
    </location>
</feature>
<feature type="region of interest" description="Disordered" evidence="1">
    <location>
        <begin position="71"/>
        <end position="103"/>
    </location>
</feature>
<keyword evidence="2" id="KW-0812">Transmembrane</keyword>
<dbReference type="EMBL" id="CR855186">
    <property type="protein sequence ID" value="CAH67279.1"/>
    <property type="molecule type" value="Genomic_DNA"/>
</dbReference>
<feature type="region of interest" description="Disordered" evidence="1">
    <location>
        <begin position="181"/>
        <end position="235"/>
    </location>
</feature>
<proteinExistence type="predicted"/>
<accession>Q01IZ6</accession>
<evidence type="ECO:0000256" key="1">
    <source>
        <dbReference type="SAM" id="MobiDB-lite"/>
    </source>
</evidence>